<dbReference type="PANTHER" id="PTHR30055">
    <property type="entry name" value="HTH-TYPE TRANSCRIPTIONAL REGULATOR RUTR"/>
    <property type="match status" value="1"/>
</dbReference>
<dbReference type="InterPro" id="IPR004111">
    <property type="entry name" value="Repressor_TetR_C"/>
</dbReference>
<dbReference type="InterPro" id="IPR036271">
    <property type="entry name" value="Tet_transcr_reg_TetR-rel_C_sf"/>
</dbReference>
<reference evidence="6 7" key="1">
    <citation type="submission" date="2018-03" db="EMBL/GenBank/DDBJ databases">
        <title>Genome sequence of Paenibacillus elgii strain AC13 an antimicrobial compound producing bacteria.</title>
        <authorList>
            <person name="Kurokawa A.S."/>
            <person name="Araujo J.F."/>
            <person name="Costa R.A."/>
            <person name="Ortega D.B."/>
            <person name="Pires A.S."/>
            <person name="Pappas G.J.Jr."/>
            <person name="Franco O.L."/>
            <person name="Barreto C."/>
            <person name="Magalhaes B.S."/>
            <person name="Kruger R.H."/>
        </authorList>
    </citation>
    <scope>NUCLEOTIDE SEQUENCE [LARGE SCALE GENOMIC DNA]</scope>
    <source>
        <strain evidence="6 7">AC13</strain>
    </source>
</reference>
<comment type="caution">
    <text evidence="6">The sequence shown here is derived from an EMBL/GenBank/DDBJ whole genome shotgun (WGS) entry which is preliminary data.</text>
</comment>
<evidence type="ECO:0000256" key="1">
    <source>
        <dbReference type="ARBA" id="ARBA00023015"/>
    </source>
</evidence>
<evidence type="ECO:0000256" key="4">
    <source>
        <dbReference type="PROSITE-ProRule" id="PRU00335"/>
    </source>
</evidence>
<dbReference type="InterPro" id="IPR050109">
    <property type="entry name" value="HTH-type_TetR-like_transc_reg"/>
</dbReference>
<keyword evidence="2 4" id="KW-0238">DNA-binding</keyword>
<dbReference type="Gene3D" id="1.10.357.10">
    <property type="entry name" value="Tetracycline Repressor, domain 2"/>
    <property type="match status" value="1"/>
</dbReference>
<dbReference type="GO" id="GO:0000976">
    <property type="term" value="F:transcription cis-regulatory region binding"/>
    <property type="evidence" value="ECO:0007669"/>
    <property type="project" value="TreeGrafter"/>
</dbReference>
<dbReference type="InterPro" id="IPR001647">
    <property type="entry name" value="HTH_TetR"/>
</dbReference>
<keyword evidence="3" id="KW-0804">Transcription</keyword>
<dbReference type="Pfam" id="PF02909">
    <property type="entry name" value="TetR_C_1"/>
    <property type="match status" value="1"/>
</dbReference>
<dbReference type="Proteomes" id="UP000244184">
    <property type="component" value="Unassembled WGS sequence"/>
</dbReference>
<dbReference type="AlphaFoldDB" id="A0A2T6G239"/>
<dbReference type="PROSITE" id="PS50977">
    <property type="entry name" value="HTH_TETR_2"/>
    <property type="match status" value="1"/>
</dbReference>
<dbReference type="SUPFAM" id="SSF48498">
    <property type="entry name" value="Tetracyclin repressor-like, C-terminal domain"/>
    <property type="match status" value="1"/>
</dbReference>
<evidence type="ECO:0000259" key="5">
    <source>
        <dbReference type="PROSITE" id="PS50977"/>
    </source>
</evidence>
<sequence length="238" mass="26526">MVHKSNDQKPAGTHNRKGSVRLSREAVVGLALNIADSEGIGAVSFRRLAHELGVTPMAIYRHVRNKDDLLDAMTEHVLASFDTSAVKETNWLEQIRGLLYALRRVLLAHPSGTYLLSRRSLPSTNRLKIFEMSLGILRNAGFAPREAHFIFEHLLNQAVALVVAGAGYVQGSEEERRAWGSKLLEFYGELPRQQYPWLVEAAPHIAACVDTERHFQFGTDLLLAGVEAMASSKRFKNP</sequence>
<protein>
    <submittedName>
        <fullName evidence="6">TetR family transcriptional regulator</fullName>
    </submittedName>
</protein>
<evidence type="ECO:0000256" key="2">
    <source>
        <dbReference type="ARBA" id="ARBA00023125"/>
    </source>
</evidence>
<keyword evidence="1" id="KW-0805">Transcription regulation</keyword>
<evidence type="ECO:0000313" key="6">
    <source>
        <dbReference type="EMBL" id="PUA38232.1"/>
    </source>
</evidence>
<dbReference type="PANTHER" id="PTHR30055:SF151">
    <property type="entry name" value="TRANSCRIPTIONAL REGULATORY PROTEIN"/>
    <property type="match status" value="1"/>
</dbReference>
<dbReference type="SUPFAM" id="SSF46689">
    <property type="entry name" value="Homeodomain-like"/>
    <property type="match status" value="1"/>
</dbReference>
<evidence type="ECO:0000313" key="7">
    <source>
        <dbReference type="Proteomes" id="UP000244184"/>
    </source>
</evidence>
<gene>
    <name evidence="6" type="ORF">C8Z91_16070</name>
</gene>
<dbReference type="Pfam" id="PF00440">
    <property type="entry name" value="TetR_N"/>
    <property type="match status" value="1"/>
</dbReference>
<accession>A0A2T6G239</accession>
<feature type="domain" description="HTH tetR-type" evidence="5">
    <location>
        <begin position="21"/>
        <end position="81"/>
    </location>
</feature>
<dbReference type="EMBL" id="PYHP01000042">
    <property type="protein sequence ID" value="PUA38232.1"/>
    <property type="molecule type" value="Genomic_DNA"/>
</dbReference>
<evidence type="ECO:0000256" key="3">
    <source>
        <dbReference type="ARBA" id="ARBA00023163"/>
    </source>
</evidence>
<proteinExistence type="predicted"/>
<organism evidence="6 7">
    <name type="scientific">Paenibacillus elgii</name>
    <dbReference type="NCBI Taxonomy" id="189691"/>
    <lineage>
        <taxon>Bacteria</taxon>
        <taxon>Bacillati</taxon>
        <taxon>Bacillota</taxon>
        <taxon>Bacilli</taxon>
        <taxon>Bacillales</taxon>
        <taxon>Paenibacillaceae</taxon>
        <taxon>Paenibacillus</taxon>
    </lineage>
</organism>
<name>A0A2T6G239_9BACL</name>
<dbReference type="GO" id="GO:0045892">
    <property type="term" value="P:negative regulation of DNA-templated transcription"/>
    <property type="evidence" value="ECO:0007669"/>
    <property type="project" value="InterPro"/>
</dbReference>
<dbReference type="GO" id="GO:0003700">
    <property type="term" value="F:DNA-binding transcription factor activity"/>
    <property type="evidence" value="ECO:0007669"/>
    <property type="project" value="TreeGrafter"/>
</dbReference>
<feature type="DNA-binding region" description="H-T-H motif" evidence="4">
    <location>
        <begin position="44"/>
        <end position="63"/>
    </location>
</feature>
<dbReference type="InterPro" id="IPR009057">
    <property type="entry name" value="Homeodomain-like_sf"/>
</dbReference>